<evidence type="ECO:0000259" key="6">
    <source>
        <dbReference type="Pfam" id="PF08386"/>
    </source>
</evidence>
<evidence type="ECO:0000256" key="3">
    <source>
        <dbReference type="ARBA" id="ARBA00022801"/>
    </source>
</evidence>
<keyword evidence="2 4" id="KW-0732">Signal</keyword>
<dbReference type="InterPro" id="IPR029058">
    <property type="entry name" value="AB_hydrolase_fold"/>
</dbReference>
<evidence type="ECO:0000259" key="5">
    <source>
        <dbReference type="Pfam" id="PF00561"/>
    </source>
</evidence>
<dbReference type="Gene3D" id="3.40.50.1820">
    <property type="entry name" value="alpha/beta hydrolase"/>
    <property type="match status" value="1"/>
</dbReference>
<gene>
    <name evidence="7" type="ORF">AAH991_10030</name>
</gene>
<dbReference type="EMBL" id="JBDJAW010000006">
    <property type="protein sequence ID" value="MEN3535436.1"/>
    <property type="molecule type" value="Genomic_DNA"/>
</dbReference>
<evidence type="ECO:0000256" key="2">
    <source>
        <dbReference type="ARBA" id="ARBA00022729"/>
    </source>
</evidence>
<dbReference type="InterPro" id="IPR051601">
    <property type="entry name" value="Serine_prot/Carboxylest_S33"/>
</dbReference>
<dbReference type="RefSeq" id="WP_346225487.1">
    <property type="nucleotide sequence ID" value="NZ_JBDJAW010000006.1"/>
</dbReference>
<evidence type="ECO:0000256" key="4">
    <source>
        <dbReference type="SAM" id="SignalP"/>
    </source>
</evidence>
<feature type="domain" description="Peptidase S33 tripeptidyl aminopeptidase-like C-terminal" evidence="6">
    <location>
        <begin position="389"/>
        <end position="487"/>
    </location>
</feature>
<accession>A0ABV0AMG1</accession>
<comment type="similarity">
    <text evidence="1">Belongs to the peptidase S33 family.</text>
</comment>
<dbReference type="Pfam" id="PF00561">
    <property type="entry name" value="Abhydrolase_1"/>
    <property type="match status" value="1"/>
</dbReference>
<feature type="signal peptide" evidence="4">
    <location>
        <begin position="1"/>
        <end position="28"/>
    </location>
</feature>
<dbReference type="PANTHER" id="PTHR43248:SF29">
    <property type="entry name" value="TRIPEPTIDYL AMINOPEPTIDASE"/>
    <property type="match status" value="1"/>
</dbReference>
<comment type="caution">
    <text evidence="7">The sequence shown here is derived from an EMBL/GenBank/DDBJ whole genome shotgun (WGS) entry which is preliminary data.</text>
</comment>
<evidence type="ECO:0000256" key="1">
    <source>
        <dbReference type="ARBA" id="ARBA00010088"/>
    </source>
</evidence>
<proteinExistence type="inferred from homology"/>
<protein>
    <submittedName>
        <fullName evidence="7">Alpha/beta hydrolase</fullName>
    </submittedName>
</protein>
<dbReference type="PANTHER" id="PTHR43248">
    <property type="entry name" value="2-SUCCINYL-6-HYDROXY-2,4-CYCLOHEXADIENE-1-CARBOXYLATE SYNTHASE"/>
    <property type="match status" value="1"/>
</dbReference>
<feature type="domain" description="AB hydrolase-1" evidence="5">
    <location>
        <begin position="82"/>
        <end position="268"/>
    </location>
</feature>
<name>A0ABV0AMG1_9ACTN</name>
<sequence>MNRIASAAAVISLSTALVATGAPAAAHAAPAWTSCGTAAGLDPRQECTTLQVPLTYGRPGGGTISLAVSRIRTARPGLRRGVLLLIPGGPGSPGLSRPSAMAQRLPGAVLDRYDLVGFDPRGVGRSSPVSCGLAHDDLAPTLLKPYPSADGGIERNAAWSRRIADACARNGGPVLRSISTRTEARDIDAIRRALGEQRLSYWGVSYGTYAGAVYATMFPGRTDRVVLDSNDDPDPDKVARAWLANYSVGVDDRFPDFAAWAAARDGEFGLGADAAAVRRTFLDLAERLDRAPIPWPGANPARLDGAVLRETMLNALYSDAGFPALAGLMRAALGPGPLPAPSTAPDEAMQNAAASAAATLCNDVEWPSSLDAHRRLVARDRAAHPLTAGMPVNIGPCAYWPYRPAEAPVRVTAKGPSNVLLVQNLRDPATPYSGALRMREAFGSRARMVAVDSGGHGSYLVNGNACGDDAVTAFLVAGERPARDIVCG</sequence>
<keyword evidence="3 7" id="KW-0378">Hydrolase</keyword>
<dbReference type="Pfam" id="PF08386">
    <property type="entry name" value="Abhydrolase_4"/>
    <property type="match status" value="1"/>
</dbReference>
<organism evidence="7 8">
    <name type="scientific">Microbispora maris</name>
    <dbReference type="NCBI Taxonomy" id="3144104"/>
    <lineage>
        <taxon>Bacteria</taxon>
        <taxon>Bacillati</taxon>
        <taxon>Actinomycetota</taxon>
        <taxon>Actinomycetes</taxon>
        <taxon>Streptosporangiales</taxon>
        <taxon>Streptosporangiaceae</taxon>
        <taxon>Microbispora</taxon>
    </lineage>
</organism>
<dbReference type="PROSITE" id="PS51257">
    <property type="entry name" value="PROKAR_LIPOPROTEIN"/>
    <property type="match status" value="1"/>
</dbReference>
<keyword evidence="8" id="KW-1185">Reference proteome</keyword>
<reference evidence="7 8" key="1">
    <citation type="submission" date="2024-05" db="EMBL/GenBank/DDBJ databases">
        <title>Microbispora sp.ZYX-F-249.</title>
        <authorList>
            <person name="Xie H."/>
        </authorList>
    </citation>
    <scope>NUCLEOTIDE SEQUENCE [LARGE SCALE GENOMIC DNA]</scope>
    <source>
        <strain evidence="7 8">ZYX-F-249</strain>
    </source>
</reference>
<evidence type="ECO:0000313" key="8">
    <source>
        <dbReference type="Proteomes" id="UP001447516"/>
    </source>
</evidence>
<feature type="chain" id="PRO_5045255916" evidence="4">
    <location>
        <begin position="29"/>
        <end position="488"/>
    </location>
</feature>
<dbReference type="SUPFAM" id="SSF53474">
    <property type="entry name" value="alpha/beta-Hydrolases"/>
    <property type="match status" value="1"/>
</dbReference>
<dbReference type="InterPro" id="IPR013595">
    <property type="entry name" value="Pept_S33_TAP-like_C"/>
</dbReference>
<dbReference type="Proteomes" id="UP001447516">
    <property type="component" value="Unassembled WGS sequence"/>
</dbReference>
<dbReference type="GO" id="GO:0016787">
    <property type="term" value="F:hydrolase activity"/>
    <property type="evidence" value="ECO:0007669"/>
    <property type="project" value="UniProtKB-KW"/>
</dbReference>
<evidence type="ECO:0000313" key="7">
    <source>
        <dbReference type="EMBL" id="MEN3535436.1"/>
    </source>
</evidence>
<dbReference type="InterPro" id="IPR000073">
    <property type="entry name" value="AB_hydrolase_1"/>
</dbReference>